<evidence type="ECO:0000313" key="1">
    <source>
        <dbReference type="EMBL" id="GAI95969.1"/>
    </source>
</evidence>
<accession>X1UUF7</accession>
<sequence length="73" mass="7888">MSGMSLRKAELKSFNSGDYTATVQVSGSYKAYLESVAVARNIPAAEMIAGRKVAVIFFDEHNAREAVVVAVYT</sequence>
<dbReference type="AlphaFoldDB" id="X1UUF7"/>
<gene>
    <name evidence="1" type="ORF">S12H4_29255</name>
</gene>
<reference evidence="1" key="1">
    <citation type="journal article" date="2014" name="Front. Microbiol.">
        <title>High frequency of phylogenetically diverse reductive dehalogenase-homologous genes in deep subseafloor sedimentary metagenomes.</title>
        <authorList>
            <person name="Kawai M."/>
            <person name="Futagami T."/>
            <person name="Toyoda A."/>
            <person name="Takaki Y."/>
            <person name="Nishi S."/>
            <person name="Hori S."/>
            <person name="Arai W."/>
            <person name="Tsubouchi T."/>
            <person name="Morono Y."/>
            <person name="Uchiyama I."/>
            <person name="Ito T."/>
            <person name="Fujiyama A."/>
            <person name="Inagaki F."/>
            <person name="Takami H."/>
        </authorList>
    </citation>
    <scope>NUCLEOTIDE SEQUENCE</scope>
    <source>
        <strain evidence="1">Expedition CK06-06</strain>
    </source>
</reference>
<name>X1UUF7_9ZZZZ</name>
<proteinExistence type="predicted"/>
<protein>
    <submittedName>
        <fullName evidence="1">Uncharacterized protein</fullName>
    </submittedName>
</protein>
<dbReference type="EMBL" id="BARW01016856">
    <property type="protein sequence ID" value="GAI95969.1"/>
    <property type="molecule type" value="Genomic_DNA"/>
</dbReference>
<organism evidence="1">
    <name type="scientific">marine sediment metagenome</name>
    <dbReference type="NCBI Taxonomy" id="412755"/>
    <lineage>
        <taxon>unclassified sequences</taxon>
        <taxon>metagenomes</taxon>
        <taxon>ecological metagenomes</taxon>
    </lineage>
</organism>
<comment type="caution">
    <text evidence="1">The sequence shown here is derived from an EMBL/GenBank/DDBJ whole genome shotgun (WGS) entry which is preliminary data.</text>
</comment>